<dbReference type="EMBL" id="FMZZ01000013">
    <property type="protein sequence ID" value="SDD56368.1"/>
    <property type="molecule type" value="Genomic_DNA"/>
</dbReference>
<dbReference type="Proteomes" id="UP000199501">
    <property type="component" value="Unassembled WGS sequence"/>
</dbReference>
<dbReference type="AlphaFoldDB" id="A0A1G6VS12"/>
<keyword evidence="3" id="KW-1185">Reference proteome</keyword>
<gene>
    <name evidence="2" type="ORF">SAMN05216174_11365</name>
</gene>
<dbReference type="RefSeq" id="WP_091454891.1">
    <property type="nucleotide sequence ID" value="NZ_FMZZ01000013.1"/>
</dbReference>
<dbReference type="STRING" id="1271860.SAMN05216174_11365"/>
<evidence type="ECO:0000313" key="2">
    <source>
        <dbReference type="EMBL" id="SDD56368.1"/>
    </source>
</evidence>
<reference evidence="3" key="1">
    <citation type="submission" date="2016-10" db="EMBL/GenBank/DDBJ databases">
        <authorList>
            <person name="Varghese N."/>
            <person name="Submissions S."/>
        </authorList>
    </citation>
    <scope>NUCLEOTIDE SEQUENCE [LARGE SCALE GENOMIC DNA]</scope>
    <source>
        <strain evidence="3">IBRC-M 10403</strain>
    </source>
</reference>
<evidence type="ECO:0000313" key="3">
    <source>
        <dbReference type="Proteomes" id="UP000199501"/>
    </source>
</evidence>
<name>A0A1G6VS12_9PSEU</name>
<feature type="region of interest" description="Disordered" evidence="1">
    <location>
        <begin position="38"/>
        <end position="72"/>
    </location>
</feature>
<protein>
    <recommendedName>
        <fullName evidence="4">DUF4913 domain-containing protein</fullName>
    </recommendedName>
</protein>
<evidence type="ECO:0008006" key="4">
    <source>
        <dbReference type="Google" id="ProtNLM"/>
    </source>
</evidence>
<dbReference type="OrthoDB" id="3535759at2"/>
<accession>A0A1G6VS12</accession>
<proteinExistence type="predicted"/>
<evidence type="ECO:0000256" key="1">
    <source>
        <dbReference type="SAM" id="MobiDB-lite"/>
    </source>
</evidence>
<sequence>MDDQAPPNDDEQGRDDQIAALAEILEQVEERLHDLEAKVDALGNQEPAERKPHEPAPWVWYSPPAAAEDDPDSDLDPRFTVDNFIGWYNTTLVGTDGSSARPIPDCWRQHTGLALEVAALAYSWREANMGKGATARDAQYWLHQWRPAFTDRMTRNWVHPDCLDGKHRRSPLAPRSDRFTLSEEHVVVADNHRETGPEQLDQGG</sequence>
<organism evidence="2 3">
    <name type="scientific">Actinokineospora iranica</name>
    <dbReference type="NCBI Taxonomy" id="1271860"/>
    <lineage>
        <taxon>Bacteria</taxon>
        <taxon>Bacillati</taxon>
        <taxon>Actinomycetota</taxon>
        <taxon>Actinomycetes</taxon>
        <taxon>Pseudonocardiales</taxon>
        <taxon>Pseudonocardiaceae</taxon>
        <taxon>Actinokineospora</taxon>
    </lineage>
</organism>